<organism evidence="12 13">
    <name type="scientific">Arctia plantaginis</name>
    <name type="common">Wood tiger moth</name>
    <name type="synonym">Phalaena plantaginis</name>
    <dbReference type="NCBI Taxonomy" id="874455"/>
    <lineage>
        <taxon>Eukaryota</taxon>
        <taxon>Metazoa</taxon>
        <taxon>Ecdysozoa</taxon>
        <taxon>Arthropoda</taxon>
        <taxon>Hexapoda</taxon>
        <taxon>Insecta</taxon>
        <taxon>Pterygota</taxon>
        <taxon>Neoptera</taxon>
        <taxon>Endopterygota</taxon>
        <taxon>Lepidoptera</taxon>
        <taxon>Glossata</taxon>
        <taxon>Ditrysia</taxon>
        <taxon>Noctuoidea</taxon>
        <taxon>Erebidae</taxon>
        <taxon>Arctiinae</taxon>
        <taxon>Arctia</taxon>
    </lineage>
</organism>
<evidence type="ECO:0000259" key="11">
    <source>
        <dbReference type="PROSITE" id="PS50262"/>
    </source>
</evidence>
<dbReference type="GO" id="GO:0005886">
    <property type="term" value="C:plasma membrane"/>
    <property type="evidence" value="ECO:0007669"/>
    <property type="project" value="UniProtKB-SubCell"/>
</dbReference>
<reference evidence="12 13" key="1">
    <citation type="submission" date="2020-04" db="EMBL/GenBank/DDBJ databases">
        <authorList>
            <person name="Wallbank WR R."/>
            <person name="Pardo Diaz C."/>
            <person name="Kozak K."/>
            <person name="Martin S."/>
            <person name="Jiggins C."/>
            <person name="Moest M."/>
            <person name="Warren A I."/>
            <person name="Byers J.R.P. K."/>
            <person name="Montejo-Kovacevich G."/>
            <person name="Yen C E."/>
        </authorList>
    </citation>
    <scope>NUCLEOTIDE SEQUENCE [LARGE SCALE GENOMIC DNA]</scope>
</reference>
<dbReference type="PRINTS" id="PR00237">
    <property type="entry name" value="GPCRRHODOPSN"/>
</dbReference>
<feature type="transmembrane region" description="Helical" evidence="10">
    <location>
        <begin position="28"/>
        <end position="53"/>
    </location>
</feature>
<feature type="transmembrane region" description="Helical" evidence="10">
    <location>
        <begin position="104"/>
        <end position="124"/>
    </location>
</feature>
<evidence type="ECO:0000256" key="5">
    <source>
        <dbReference type="ARBA" id="ARBA00022989"/>
    </source>
</evidence>
<evidence type="ECO:0000256" key="4">
    <source>
        <dbReference type="ARBA" id="ARBA00022692"/>
    </source>
</evidence>
<feature type="transmembrane region" description="Helical" evidence="10">
    <location>
        <begin position="65"/>
        <end position="84"/>
    </location>
</feature>
<evidence type="ECO:0000256" key="3">
    <source>
        <dbReference type="ARBA" id="ARBA00022475"/>
    </source>
</evidence>
<feature type="domain" description="G-protein coupled receptors family 1 profile" evidence="11">
    <location>
        <begin position="44"/>
        <end position="126"/>
    </location>
</feature>
<evidence type="ECO:0000313" key="13">
    <source>
        <dbReference type="Proteomes" id="UP000494256"/>
    </source>
</evidence>
<keyword evidence="7 10" id="KW-0472">Membrane</keyword>
<dbReference type="GO" id="GO:0004930">
    <property type="term" value="F:G protein-coupled receptor activity"/>
    <property type="evidence" value="ECO:0007669"/>
    <property type="project" value="UniProtKB-KW"/>
</dbReference>
<dbReference type="EMBL" id="CADEBD010000037">
    <property type="protein sequence ID" value="CAB3220295.1"/>
    <property type="molecule type" value="Genomic_DNA"/>
</dbReference>
<evidence type="ECO:0000256" key="2">
    <source>
        <dbReference type="ARBA" id="ARBA00010663"/>
    </source>
</evidence>
<proteinExistence type="inferred from homology"/>
<keyword evidence="8" id="KW-0675">Receptor</keyword>
<name>A0A8S0YMB3_ARCPL</name>
<keyword evidence="4 10" id="KW-0812">Transmembrane</keyword>
<evidence type="ECO:0000256" key="1">
    <source>
        <dbReference type="ARBA" id="ARBA00004651"/>
    </source>
</evidence>
<dbReference type="PANTHER" id="PTHR24228">
    <property type="entry name" value="B2 BRADYKININ RECEPTOR/ANGIOTENSIN II RECEPTOR"/>
    <property type="match status" value="1"/>
</dbReference>
<evidence type="ECO:0000256" key="9">
    <source>
        <dbReference type="ARBA" id="ARBA00023224"/>
    </source>
</evidence>
<dbReference type="Proteomes" id="UP000494256">
    <property type="component" value="Unassembled WGS sequence"/>
</dbReference>
<evidence type="ECO:0000256" key="10">
    <source>
        <dbReference type="SAM" id="Phobius"/>
    </source>
</evidence>
<dbReference type="InterPro" id="IPR000276">
    <property type="entry name" value="GPCR_Rhodpsn"/>
</dbReference>
<dbReference type="SUPFAM" id="SSF81321">
    <property type="entry name" value="Family A G protein-coupled receptor-like"/>
    <property type="match status" value="1"/>
</dbReference>
<comment type="caution">
    <text evidence="12">The sequence shown here is derived from an EMBL/GenBank/DDBJ whole genome shotgun (WGS) entry which is preliminary data.</text>
</comment>
<evidence type="ECO:0000313" key="12">
    <source>
        <dbReference type="EMBL" id="CAB3220295.1"/>
    </source>
</evidence>
<keyword evidence="5 10" id="KW-1133">Transmembrane helix</keyword>
<evidence type="ECO:0000256" key="7">
    <source>
        <dbReference type="ARBA" id="ARBA00023136"/>
    </source>
</evidence>
<comment type="similarity">
    <text evidence="2">Belongs to the G-protein coupled receptor 1 family.</text>
</comment>
<keyword evidence="9" id="KW-0807">Transducer</keyword>
<keyword evidence="3" id="KW-1003">Cell membrane</keyword>
<accession>A0A8S0YMB3</accession>
<evidence type="ECO:0000256" key="6">
    <source>
        <dbReference type="ARBA" id="ARBA00023040"/>
    </source>
</evidence>
<dbReference type="AlphaFoldDB" id="A0A8S0YMB3"/>
<dbReference type="PANTHER" id="PTHR24228:SF71">
    <property type="entry name" value="PROTEIN TRAPPED IN ENDODERM-1"/>
    <property type="match status" value="1"/>
</dbReference>
<protein>
    <recommendedName>
        <fullName evidence="11">G-protein coupled receptors family 1 profile domain-containing protein</fullName>
    </recommendedName>
</protein>
<dbReference type="OrthoDB" id="26371at2759"/>
<dbReference type="InterPro" id="IPR017452">
    <property type="entry name" value="GPCR_Rhodpsn_7TM"/>
</dbReference>
<comment type="subcellular location">
    <subcellularLocation>
        <location evidence="1">Cell membrane</location>
        <topology evidence="1">Multi-pass membrane protein</topology>
    </subcellularLocation>
</comment>
<sequence length="159" mass="17754">MESFDSFENISKMELTENGTYYPQEATILAAACAIIFSVVGVVGNLVTTVALLMHPKLRGHVTTMFVLSLCVSDLLFCSINLPLTANRYIQQHWGLGPSLCQMFAFIFYGNEAVSLLSMVAITINRTKPRHQRAFSPQYPIVVTHHVHGRRTPPDYPLP</sequence>
<keyword evidence="6" id="KW-0297">G-protein coupled receptor</keyword>
<dbReference type="Pfam" id="PF00001">
    <property type="entry name" value="7tm_1"/>
    <property type="match status" value="1"/>
</dbReference>
<evidence type="ECO:0000256" key="8">
    <source>
        <dbReference type="ARBA" id="ARBA00023170"/>
    </source>
</evidence>
<gene>
    <name evidence="12" type="ORF">APLA_LOCUS250</name>
</gene>
<dbReference type="Gene3D" id="1.20.1070.10">
    <property type="entry name" value="Rhodopsin 7-helix transmembrane proteins"/>
    <property type="match status" value="1"/>
</dbReference>
<dbReference type="PROSITE" id="PS50262">
    <property type="entry name" value="G_PROTEIN_RECEP_F1_2"/>
    <property type="match status" value="1"/>
</dbReference>